<dbReference type="GO" id="GO:0016020">
    <property type="term" value="C:membrane"/>
    <property type="evidence" value="ECO:0007669"/>
    <property type="project" value="UniProtKB-SubCell"/>
</dbReference>
<dbReference type="PANTHER" id="PTHR48061:SF46">
    <property type="entry name" value="LEUCINE-RICH REPEAT-CONTAINING N-TERMINAL PLANT-TYPE DOMAIN-CONTAINING PROTEIN"/>
    <property type="match status" value="1"/>
</dbReference>
<dbReference type="InterPro" id="IPR032675">
    <property type="entry name" value="LRR_dom_sf"/>
</dbReference>
<evidence type="ECO:0000256" key="6">
    <source>
        <dbReference type="ARBA" id="ARBA00023170"/>
    </source>
</evidence>
<evidence type="ECO:0000256" key="5">
    <source>
        <dbReference type="ARBA" id="ARBA00023136"/>
    </source>
</evidence>
<protein>
    <recommendedName>
        <fullName evidence="10">Leucine-rich repeat-containing N-terminal plant-type domain-containing protein</fullName>
    </recommendedName>
</protein>
<evidence type="ECO:0008006" key="10">
    <source>
        <dbReference type="Google" id="ProtNLM"/>
    </source>
</evidence>
<evidence type="ECO:0000313" key="9">
    <source>
        <dbReference type="EMBL" id="VFU44536.1"/>
    </source>
</evidence>
<feature type="region of interest" description="Disordered" evidence="8">
    <location>
        <begin position="274"/>
        <end position="293"/>
    </location>
</feature>
<reference evidence="9" key="1">
    <citation type="submission" date="2019-03" db="EMBL/GenBank/DDBJ databases">
        <authorList>
            <person name="Mank J."/>
            <person name="Almeida P."/>
        </authorList>
    </citation>
    <scope>NUCLEOTIDE SEQUENCE</scope>
    <source>
        <strain evidence="9">78183</strain>
    </source>
</reference>
<keyword evidence="6" id="KW-0675">Receptor</keyword>
<keyword evidence="2" id="KW-0812">Transmembrane</keyword>
<evidence type="ECO:0000256" key="4">
    <source>
        <dbReference type="ARBA" id="ARBA00022989"/>
    </source>
</evidence>
<dbReference type="PANTHER" id="PTHR48061">
    <property type="entry name" value="LEUCINE-RICH REPEAT RECEPTOR PROTEIN KINASE EMS1-LIKE-RELATED"/>
    <property type="match status" value="1"/>
</dbReference>
<dbReference type="AlphaFoldDB" id="A0A6N2LT47"/>
<evidence type="ECO:0000256" key="3">
    <source>
        <dbReference type="ARBA" id="ARBA00022729"/>
    </source>
</evidence>
<gene>
    <name evidence="9" type="ORF">SVIM_LOCUS274158</name>
</gene>
<dbReference type="Pfam" id="PF00560">
    <property type="entry name" value="LRR_1"/>
    <property type="match status" value="1"/>
</dbReference>
<evidence type="ECO:0000256" key="1">
    <source>
        <dbReference type="ARBA" id="ARBA00004479"/>
    </source>
</evidence>
<name>A0A6N2LT47_SALVM</name>
<dbReference type="SUPFAM" id="SSF52058">
    <property type="entry name" value="L domain-like"/>
    <property type="match status" value="1"/>
</dbReference>
<comment type="subcellular location">
    <subcellularLocation>
        <location evidence="1">Membrane</location>
        <topology evidence="1">Single-pass type I membrane protein</topology>
    </subcellularLocation>
</comment>
<accession>A0A6N2LT47</accession>
<keyword evidence="3" id="KW-0732">Signal</keyword>
<proteinExistence type="predicted"/>
<dbReference type="Gene3D" id="3.80.10.10">
    <property type="entry name" value="Ribonuclease Inhibitor"/>
    <property type="match status" value="1"/>
</dbReference>
<dbReference type="InterPro" id="IPR001611">
    <property type="entry name" value="Leu-rich_rpt"/>
</dbReference>
<organism evidence="9">
    <name type="scientific">Salix viminalis</name>
    <name type="common">Common osier</name>
    <name type="synonym">Basket willow</name>
    <dbReference type="NCBI Taxonomy" id="40686"/>
    <lineage>
        <taxon>Eukaryota</taxon>
        <taxon>Viridiplantae</taxon>
        <taxon>Streptophyta</taxon>
        <taxon>Embryophyta</taxon>
        <taxon>Tracheophyta</taxon>
        <taxon>Spermatophyta</taxon>
        <taxon>Magnoliopsida</taxon>
        <taxon>eudicotyledons</taxon>
        <taxon>Gunneridae</taxon>
        <taxon>Pentapetalae</taxon>
        <taxon>rosids</taxon>
        <taxon>fabids</taxon>
        <taxon>Malpighiales</taxon>
        <taxon>Salicaceae</taxon>
        <taxon>Saliceae</taxon>
        <taxon>Salix</taxon>
    </lineage>
</organism>
<evidence type="ECO:0000256" key="7">
    <source>
        <dbReference type="ARBA" id="ARBA00023180"/>
    </source>
</evidence>
<dbReference type="EMBL" id="CAADRP010001602">
    <property type="protein sequence ID" value="VFU44536.1"/>
    <property type="molecule type" value="Genomic_DNA"/>
</dbReference>
<keyword evidence="7" id="KW-0325">Glycoprotein</keyword>
<evidence type="ECO:0000256" key="2">
    <source>
        <dbReference type="ARBA" id="ARBA00022692"/>
    </source>
</evidence>
<keyword evidence="5" id="KW-0472">Membrane</keyword>
<sequence>MTKVFLCSNSKHPSPSTALLQGIASIPRQSRGKRVQIAACGMGTLFSLRHLRMLDLSYNDFRSSHIPPQFGQFSNLTYLHLKFSGFAGQVPSEFSLLSKLDSLDLSANYHPSLEPISFDKLAQNLTQLRELRLSRVNMSLVAPDSLMNLSSSLSSLILYSCGLQGKLPSSMRKFKNLQYLNLGDNIQNTHANRVVLAFVHIVSETLVGRGSHQPVWTDHPTVWDLGGGPCLCAGHGSGNRVVTEMDMSRNRRVADNIRVGDDQDDVPIVRLRNTRQRRGGAPAPQYVEEIPHQ</sequence>
<evidence type="ECO:0000256" key="8">
    <source>
        <dbReference type="SAM" id="MobiDB-lite"/>
    </source>
</evidence>
<keyword evidence="4" id="KW-1133">Transmembrane helix</keyword>
<dbReference type="InterPro" id="IPR046956">
    <property type="entry name" value="RLP23-like"/>
</dbReference>